<comment type="catalytic activity">
    <reaction evidence="1">
        <text>Hydrolysis of terminal non-reducing beta-D-galactose residues in beta-D-galactosides.</text>
        <dbReference type="EC" id="3.2.1.23"/>
    </reaction>
</comment>
<feature type="domain" description="Glycoside hydrolase 35 catalytic" evidence="4">
    <location>
        <begin position="31"/>
        <end position="106"/>
    </location>
</feature>
<dbReference type="Gramene" id="XM_028328306.1">
    <property type="protein sequence ID" value="XP_028184107.1"/>
    <property type="gene ID" value="LOC114370902"/>
</dbReference>
<dbReference type="Gene3D" id="3.20.20.80">
    <property type="entry name" value="Glycosidases"/>
    <property type="match status" value="1"/>
</dbReference>
<name>A0A445ISA1_GLYSO</name>
<dbReference type="InterPro" id="IPR031330">
    <property type="entry name" value="Gly_Hdrlase_35_cat"/>
</dbReference>
<reference evidence="5 6" key="1">
    <citation type="submission" date="2018-09" db="EMBL/GenBank/DDBJ databases">
        <title>A high-quality reference genome of wild soybean provides a powerful tool to mine soybean genomes.</title>
        <authorList>
            <person name="Xie M."/>
            <person name="Chung C.Y.L."/>
            <person name="Li M.-W."/>
            <person name="Wong F.-L."/>
            <person name="Chan T.-F."/>
            <person name="Lam H.-M."/>
        </authorList>
    </citation>
    <scope>NUCLEOTIDE SEQUENCE [LARGE SCALE GENOMIC DNA]</scope>
    <source>
        <strain evidence="6">cv. W05</strain>
        <tissue evidence="5">Hypocotyl of etiolated seedlings</tissue>
    </source>
</reference>
<protein>
    <recommendedName>
        <fullName evidence="3">beta-galactosidase</fullName>
        <ecNumber evidence="3">3.2.1.23</ecNumber>
    </recommendedName>
</protein>
<dbReference type="EC" id="3.2.1.23" evidence="3"/>
<comment type="caution">
    <text evidence="5">The sequence shown here is derived from an EMBL/GenBank/DDBJ whole genome shotgun (WGS) entry which is preliminary data.</text>
</comment>
<evidence type="ECO:0000259" key="4">
    <source>
        <dbReference type="Pfam" id="PF01301"/>
    </source>
</evidence>
<dbReference type="GO" id="GO:0005975">
    <property type="term" value="P:carbohydrate metabolic process"/>
    <property type="evidence" value="ECO:0007669"/>
    <property type="project" value="InterPro"/>
</dbReference>
<dbReference type="PRINTS" id="PR00742">
    <property type="entry name" value="GLHYDRLASE35"/>
</dbReference>
<dbReference type="EMBL" id="QZWG01000010">
    <property type="protein sequence ID" value="RZB88962.1"/>
    <property type="molecule type" value="Genomic_DNA"/>
</dbReference>
<evidence type="ECO:0000256" key="1">
    <source>
        <dbReference type="ARBA" id="ARBA00001412"/>
    </source>
</evidence>
<dbReference type="InterPro" id="IPR001944">
    <property type="entry name" value="Glycoside_Hdrlase_35"/>
</dbReference>
<keyword evidence="5" id="KW-0378">Hydrolase</keyword>
<dbReference type="PANTHER" id="PTHR23421">
    <property type="entry name" value="BETA-GALACTOSIDASE RELATED"/>
    <property type="match status" value="1"/>
</dbReference>
<accession>A0A445ISA1</accession>
<dbReference type="InterPro" id="IPR017853">
    <property type="entry name" value="GH"/>
</dbReference>
<dbReference type="AlphaFoldDB" id="A0A445ISA1"/>
<proteinExistence type="inferred from homology"/>
<evidence type="ECO:0000313" key="5">
    <source>
        <dbReference type="EMBL" id="RZB88962.1"/>
    </source>
</evidence>
<organism evidence="5 6">
    <name type="scientific">Glycine soja</name>
    <name type="common">Wild soybean</name>
    <dbReference type="NCBI Taxonomy" id="3848"/>
    <lineage>
        <taxon>Eukaryota</taxon>
        <taxon>Viridiplantae</taxon>
        <taxon>Streptophyta</taxon>
        <taxon>Embryophyta</taxon>
        <taxon>Tracheophyta</taxon>
        <taxon>Spermatophyta</taxon>
        <taxon>Magnoliopsida</taxon>
        <taxon>eudicotyledons</taxon>
        <taxon>Gunneridae</taxon>
        <taxon>Pentapetalae</taxon>
        <taxon>rosids</taxon>
        <taxon>fabids</taxon>
        <taxon>Fabales</taxon>
        <taxon>Fabaceae</taxon>
        <taxon>Papilionoideae</taxon>
        <taxon>50 kb inversion clade</taxon>
        <taxon>NPAAA clade</taxon>
        <taxon>indigoferoid/millettioid clade</taxon>
        <taxon>Phaseoleae</taxon>
        <taxon>Glycine</taxon>
        <taxon>Glycine subgen. Soja</taxon>
    </lineage>
</organism>
<evidence type="ECO:0000256" key="2">
    <source>
        <dbReference type="ARBA" id="ARBA00009809"/>
    </source>
</evidence>
<dbReference type="SMR" id="A0A445ISA1"/>
<sequence>MPLLRLEQMSRMTTEHWPLMASAESWYLVLYIHYPRSTPKMWPDLIQKSKDGGLDVIETYVFWNLREPVRGQYNFEGRCDLIKFVKVVAAAGPYVHLQIGPYACAE</sequence>
<dbReference type="Proteomes" id="UP000289340">
    <property type="component" value="Chromosome 10"/>
</dbReference>
<dbReference type="SUPFAM" id="SSF51445">
    <property type="entry name" value="(Trans)glycosidases"/>
    <property type="match status" value="1"/>
</dbReference>
<dbReference type="EMBL" id="QZWG01000010">
    <property type="protein sequence ID" value="RZB88963.1"/>
    <property type="molecule type" value="Genomic_DNA"/>
</dbReference>
<keyword evidence="6" id="KW-1185">Reference proteome</keyword>
<dbReference type="GO" id="GO:0004565">
    <property type="term" value="F:beta-galactosidase activity"/>
    <property type="evidence" value="ECO:0007669"/>
    <property type="project" value="UniProtKB-EC"/>
</dbReference>
<evidence type="ECO:0000313" key="6">
    <source>
        <dbReference type="Proteomes" id="UP000289340"/>
    </source>
</evidence>
<gene>
    <name evidence="5" type="ORF">D0Y65_028028</name>
</gene>
<dbReference type="Pfam" id="PF01301">
    <property type="entry name" value="Glyco_hydro_35"/>
    <property type="match status" value="1"/>
</dbReference>
<keyword evidence="5" id="KW-0326">Glycosidase</keyword>
<comment type="similarity">
    <text evidence="2">Belongs to the glycosyl hydrolase 35 family.</text>
</comment>
<evidence type="ECO:0000256" key="3">
    <source>
        <dbReference type="ARBA" id="ARBA00012756"/>
    </source>
</evidence>